<keyword evidence="5 9" id="KW-1133">Transmembrane helix</keyword>
<dbReference type="PANTHER" id="PTHR37820">
    <property type="entry name" value="CELL DIVISION PROTEIN DIVIB"/>
    <property type="match status" value="1"/>
</dbReference>
<evidence type="ECO:0000256" key="8">
    <source>
        <dbReference type="SAM" id="MobiDB-lite"/>
    </source>
</evidence>
<evidence type="ECO:0000256" key="1">
    <source>
        <dbReference type="ARBA" id="ARBA00004370"/>
    </source>
</evidence>
<keyword evidence="4 9" id="KW-0812">Transmembrane</keyword>
<evidence type="ECO:0000256" key="6">
    <source>
        <dbReference type="ARBA" id="ARBA00023136"/>
    </source>
</evidence>
<feature type="compositionally biased region" description="Basic residues" evidence="8">
    <location>
        <begin position="44"/>
        <end position="69"/>
    </location>
</feature>
<evidence type="ECO:0000256" key="9">
    <source>
        <dbReference type="SAM" id="Phobius"/>
    </source>
</evidence>
<accession>A0ABR6VGD2</accession>
<comment type="caution">
    <text evidence="11">The sequence shown here is derived from an EMBL/GenBank/DDBJ whole genome shotgun (WGS) entry which is preliminary data.</text>
</comment>
<evidence type="ECO:0000259" key="10">
    <source>
        <dbReference type="PROSITE" id="PS51779"/>
    </source>
</evidence>
<comment type="subcellular location">
    <subcellularLocation>
        <location evidence="1">Membrane</location>
    </subcellularLocation>
</comment>
<evidence type="ECO:0000256" key="4">
    <source>
        <dbReference type="ARBA" id="ARBA00022692"/>
    </source>
</evidence>
<evidence type="ECO:0000256" key="7">
    <source>
        <dbReference type="ARBA" id="ARBA00023306"/>
    </source>
</evidence>
<dbReference type="InterPro" id="IPR013685">
    <property type="entry name" value="POTRA_FtsQ_type"/>
</dbReference>
<evidence type="ECO:0000256" key="3">
    <source>
        <dbReference type="ARBA" id="ARBA00022618"/>
    </source>
</evidence>
<feature type="region of interest" description="Disordered" evidence="8">
    <location>
        <begin position="25"/>
        <end position="69"/>
    </location>
</feature>
<gene>
    <name evidence="11" type="ORF">H8J70_02470</name>
</gene>
<name>A0ABR6VGD2_9FIRM</name>
<organism evidence="11 12">
    <name type="scientific">Megasphaera hominis</name>
    <dbReference type="NCBI Taxonomy" id="159836"/>
    <lineage>
        <taxon>Bacteria</taxon>
        <taxon>Bacillati</taxon>
        <taxon>Bacillota</taxon>
        <taxon>Negativicutes</taxon>
        <taxon>Veillonellales</taxon>
        <taxon>Veillonellaceae</taxon>
        <taxon>Megasphaera</taxon>
    </lineage>
</organism>
<evidence type="ECO:0000256" key="5">
    <source>
        <dbReference type="ARBA" id="ARBA00022989"/>
    </source>
</evidence>
<dbReference type="PANTHER" id="PTHR37820:SF1">
    <property type="entry name" value="CELL DIVISION PROTEIN FTSQ"/>
    <property type="match status" value="1"/>
</dbReference>
<keyword evidence="7" id="KW-0131">Cell cycle</keyword>
<dbReference type="InterPro" id="IPR005548">
    <property type="entry name" value="Cell_div_FtsQ/DivIB_C"/>
</dbReference>
<feature type="domain" description="POTRA" evidence="10">
    <location>
        <begin position="98"/>
        <end position="167"/>
    </location>
</feature>
<protein>
    <submittedName>
        <fullName evidence="11">FtsQ-type POTRA domain-containing protein</fullName>
    </submittedName>
</protein>
<dbReference type="Pfam" id="PF03799">
    <property type="entry name" value="FtsQ_DivIB_C"/>
    <property type="match status" value="1"/>
</dbReference>
<keyword evidence="12" id="KW-1185">Reference proteome</keyword>
<keyword evidence="6 9" id="KW-0472">Membrane</keyword>
<evidence type="ECO:0000313" key="12">
    <source>
        <dbReference type="Proteomes" id="UP000606870"/>
    </source>
</evidence>
<proteinExistence type="predicted"/>
<dbReference type="InterPro" id="IPR034746">
    <property type="entry name" value="POTRA"/>
</dbReference>
<feature type="transmembrane region" description="Helical" evidence="9">
    <location>
        <begin position="77"/>
        <end position="96"/>
    </location>
</feature>
<evidence type="ECO:0000256" key="2">
    <source>
        <dbReference type="ARBA" id="ARBA00022475"/>
    </source>
</evidence>
<dbReference type="Pfam" id="PF08478">
    <property type="entry name" value="POTRA_1"/>
    <property type="match status" value="1"/>
</dbReference>
<dbReference type="EMBL" id="JACOGK010000005">
    <property type="protein sequence ID" value="MBC3536123.1"/>
    <property type="molecule type" value="Genomic_DNA"/>
</dbReference>
<dbReference type="Proteomes" id="UP000606870">
    <property type="component" value="Unassembled WGS sequence"/>
</dbReference>
<evidence type="ECO:0000313" key="11">
    <source>
        <dbReference type="EMBL" id="MBC3536123.1"/>
    </source>
</evidence>
<keyword evidence="3" id="KW-0132">Cell division</keyword>
<reference evidence="11 12" key="1">
    <citation type="submission" date="2020-08" db="EMBL/GenBank/DDBJ databases">
        <authorList>
            <person name="Liu C."/>
            <person name="Sun Q."/>
        </authorList>
    </citation>
    <scope>NUCLEOTIDE SEQUENCE [LARGE SCALE GENOMIC DNA]</scope>
    <source>
        <strain evidence="11 12">NSJ-59</strain>
    </source>
</reference>
<dbReference type="InterPro" id="IPR050487">
    <property type="entry name" value="FtsQ_DivIB"/>
</dbReference>
<keyword evidence="2" id="KW-1003">Cell membrane</keyword>
<sequence>MTYNDTYEIRRRTQEVFIPPQVDADTSYVPNQEANEAKGPTQKRIARRRARRSRKELIRQRRQRRRQRRQRRRQRRLLALITVLLVFLFWLFLWLAPVPFGTVIVDGNDKMSFGDVYKASGIKNNLINVVQLSPDTMASELKKDLRVADADITREFPATIHIRMKERQVVAVVTTMYGFAYIDQTGTVIQNGSQIKGVSVPLITGKRVDTLLLGDTIQDQAILSSLEYLQDLSPDIRKTVTEINVGNPNEVVAYTSDSVPIHLGSVNEPGTRATLTEELLNEVKSKRLMVQYIDTDPQSPLVKSN</sequence>
<dbReference type="PROSITE" id="PS51779">
    <property type="entry name" value="POTRA"/>
    <property type="match status" value="1"/>
</dbReference>